<evidence type="ECO:0000313" key="7">
    <source>
        <dbReference type="Proteomes" id="UP000182427"/>
    </source>
</evidence>
<dbReference type="GO" id="GO:0003700">
    <property type="term" value="F:DNA-binding transcription factor activity"/>
    <property type="evidence" value="ECO:0007669"/>
    <property type="project" value="InterPro"/>
</dbReference>
<dbReference type="InterPro" id="IPR036388">
    <property type="entry name" value="WH-like_DNA-bd_sf"/>
</dbReference>
<dbReference type="Pfam" id="PF12840">
    <property type="entry name" value="HTH_20"/>
    <property type="match status" value="1"/>
</dbReference>
<organism evidence="6 7">
    <name type="scientific">Terriglobus roseus</name>
    <dbReference type="NCBI Taxonomy" id="392734"/>
    <lineage>
        <taxon>Bacteria</taxon>
        <taxon>Pseudomonadati</taxon>
        <taxon>Acidobacteriota</taxon>
        <taxon>Terriglobia</taxon>
        <taxon>Terriglobales</taxon>
        <taxon>Acidobacteriaceae</taxon>
        <taxon>Terriglobus</taxon>
    </lineage>
</organism>
<keyword evidence="7" id="KW-1185">Reference proteome</keyword>
<keyword evidence="3" id="KW-0804">Transcription</keyword>
<dbReference type="InterPro" id="IPR051011">
    <property type="entry name" value="Metal_resp_trans_reg"/>
</dbReference>
<keyword evidence="2" id="KW-0238">DNA-binding</keyword>
<dbReference type="CDD" id="cd00090">
    <property type="entry name" value="HTH_ARSR"/>
    <property type="match status" value="1"/>
</dbReference>
<gene>
    <name evidence="6" type="ORF">SAMN05444167_3504</name>
</gene>
<dbReference type="PRINTS" id="PR00778">
    <property type="entry name" value="HTHARSR"/>
</dbReference>
<dbReference type="InterPro" id="IPR011991">
    <property type="entry name" value="ArsR-like_HTH"/>
</dbReference>
<evidence type="ECO:0000256" key="2">
    <source>
        <dbReference type="ARBA" id="ARBA00023125"/>
    </source>
</evidence>
<dbReference type="PROSITE" id="PS50987">
    <property type="entry name" value="HTH_ARSR_2"/>
    <property type="match status" value="1"/>
</dbReference>
<accession>A0A1G7PJF7</accession>
<dbReference type="AlphaFoldDB" id="A0A1G7PJF7"/>
<evidence type="ECO:0000256" key="3">
    <source>
        <dbReference type="ARBA" id="ARBA00023163"/>
    </source>
</evidence>
<dbReference type="PANTHER" id="PTHR43132">
    <property type="entry name" value="ARSENICAL RESISTANCE OPERON REPRESSOR ARSR-RELATED"/>
    <property type="match status" value="1"/>
</dbReference>
<reference evidence="6 7" key="1">
    <citation type="submission" date="2016-10" db="EMBL/GenBank/DDBJ databases">
        <authorList>
            <person name="de Groot N.N."/>
        </authorList>
    </citation>
    <scope>NUCLEOTIDE SEQUENCE [LARGE SCALE GENOMIC DNA]</scope>
    <source>
        <strain evidence="6 7">GAS232</strain>
    </source>
</reference>
<protein>
    <submittedName>
        <fullName evidence="6">Transcriptional regulator, ArsR family</fullName>
    </submittedName>
</protein>
<proteinExistence type="predicted"/>
<dbReference type="SUPFAM" id="SSF46785">
    <property type="entry name" value="Winged helix' DNA-binding domain"/>
    <property type="match status" value="1"/>
</dbReference>
<name>A0A1G7PJF7_9BACT</name>
<dbReference type="Gene3D" id="1.10.10.10">
    <property type="entry name" value="Winged helix-like DNA-binding domain superfamily/Winged helix DNA-binding domain"/>
    <property type="match status" value="1"/>
</dbReference>
<dbReference type="InterPro" id="IPR036390">
    <property type="entry name" value="WH_DNA-bd_sf"/>
</dbReference>
<evidence type="ECO:0000256" key="1">
    <source>
        <dbReference type="ARBA" id="ARBA00023015"/>
    </source>
</evidence>
<dbReference type="RefSeq" id="WP_083346284.1">
    <property type="nucleotide sequence ID" value="NZ_LT629690.1"/>
</dbReference>
<feature type="region of interest" description="Disordered" evidence="4">
    <location>
        <begin position="1"/>
        <end position="20"/>
    </location>
</feature>
<dbReference type="GO" id="GO:0003677">
    <property type="term" value="F:DNA binding"/>
    <property type="evidence" value="ECO:0007669"/>
    <property type="project" value="UniProtKB-KW"/>
</dbReference>
<sequence>MAKKDKTEREEASVHHNAEERSMIAITRALADPTRLSVFRRIANKENSTCMDLRGCLEMNPATLSHHIRQLESAGLIETHRDGKFVRAEVRRKVWKNYLSYLKELA</sequence>
<dbReference type="SMART" id="SM00418">
    <property type="entry name" value="HTH_ARSR"/>
    <property type="match status" value="1"/>
</dbReference>
<evidence type="ECO:0000256" key="4">
    <source>
        <dbReference type="SAM" id="MobiDB-lite"/>
    </source>
</evidence>
<evidence type="ECO:0000313" key="6">
    <source>
        <dbReference type="EMBL" id="SDF85530.1"/>
    </source>
</evidence>
<dbReference type="OrthoDB" id="9794330at2"/>
<feature type="domain" description="HTH arsR-type" evidence="5">
    <location>
        <begin position="15"/>
        <end position="106"/>
    </location>
</feature>
<evidence type="ECO:0000259" key="5">
    <source>
        <dbReference type="PROSITE" id="PS50987"/>
    </source>
</evidence>
<keyword evidence="1" id="KW-0805">Transcription regulation</keyword>
<dbReference type="NCBIfam" id="NF033788">
    <property type="entry name" value="HTH_metalloreg"/>
    <property type="match status" value="1"/>
</dbReference>
<dbReference type="Proteomes" id="UP000182427">
    <property type="component" value="Chromosome I"/>
</dbReference>
<dbReference type="InterPro" id="IPR001845">
    <property type="entry name" value="HTH_ArsR_DNA-bd_dom"/>
</dbReference>
<dbReference type="EMBL" id="LT629690">
    <property type="protein sequence ID" value="SDF85530.1"/>
    <property type="molecule type" value="Genomic_DNA"/>
</dbReference>
<dbReference type="PANTHER" id="PTHR43132:SF2">
    <property type="entry name" value="ARSENICAL RESISTANCE OPERON REPRESSOR ARSR-RELATED"/>
    <property type="match status" value="1"/>
</dbReference>